<dbReference type="InterPro" id="IPR001008">
    <property type="entry name" value="Metalthion_mollusc"/>
</dbReference>
<comment type="similarity">
    <text evidence="1">Belongs to the metallothionein superfamily. Type 2 family.</text>
</comment>
<evidence type="ECO:0000313" key="3">
    <source>
        <dbReference type="EMBL" id="CAH1257742.1"/>
    </source>
</evidence>
<keyword evidence="2" id="KW-0104">Cadmium</keyword>
<accession>A0A8J9ZLL8</accession>
<evidence type="ECO:0000313" key="4">
    <source>
        <dbReference type="Proteomes" id="UP000838412"/>
    </source>
</evidence>
<protein>
    <submittedName>
        <fullName evidence="3">Hypp1893 protein</fullName>
    </submittedName>
</protein>
<evidence type="ECO:0000256" key="2">
    <source>
        <dbReference type="ARBA" id="ARBA00022539"/>
    </source>
</evidence>
<dbReference type="AlphaFoldDB" id="A0A8J9ZLL8"/>
<reference evidence="3" key="1">
    <citation type="submission" date="2022-01" db="EMBL/GenBank/DDBJ databases">
        <authorList>
            <person name="Braso-Vives M."/>
        </authorList>
    </citation>
    <scope>NUCLEOTIDE SEQUENCE</scope>
</reference>
<dbReference type="OrthoDB" id="10063693at2759"/>
<organism evidence="3 4">
    <name type="scientific">Branchiostoma lanceolatum</name>
    <name type="common">Common lancelet</name>
    <name type="synonym">Amphioxus lanceolatum</name>
    <dbReference type="NCBI Taxonomy" id="7740"/>
    <lineage>
        <taxon>Eukaryota</taxon>
        <taxon>Metazoa</taxon>
        <taxon>Chordata</taxon>
        <taxon>Cephalochordata</taxon>
        <taxon>Leptocardii</taxon>
        <taxon>Amphioxiformes</taxon>
        <taxon>Branchiostomatidae</taxon>
        <taxon>Branchiostoma</taxon>
    </lineage>
</organism>
<name>A0A8J9ZLL8_BRALA</name>
<proteinExistence type="inferred from homology"/>
<dbReference type="GO" id="GO:0046872">
    <property type="term" value="F:metal ion binding"/>
    <property type="evidence" value="ECO:0007669"/>
    <property type="project" value="InterPro"/>
</dbReference>
<dbReference type="EMBL" id="OV696688">
    <property type="protein sequence ID" value="CAH1257742.1"/>
    <property type="molecule type" value="Genomic_DNA"/>
</dbReference>
<dbReference type="PRINTS" id="PR00875">
    <property type="entry name" value="MTMOLLUSC"/>
</dbReference>
<gene>
    <name evidence="3" type="primary">Hypp1893</name>
    <name evidence="3" type="ORF">BLAG_LOCUS15550</name>
</gene>
<sequence>MSIKCRVIDTESSRGDSWRAPSALIRVLIRPSALHRKQEEKATPSKSRHAWPMARPGGLKLKGGACSCNGLCQCGDDCQCGDGCKCVGCKLHGNVDVALTCCDTCTGIGKNCACGCSCCQPDVPAVTVLTTPPAAHL</sequence>
<keyword evidence="4" id="KW-1185">Reference proteome</keyword>
<evidence type="ECO:0000256" key="1">
    <source>
        <dbReference type="ARBA" id="ARBA00005508"/>
    </source>
</evidence>
<dbReference type="Proteomes" id="UP000838412">
    <property type="component" value="Chromosome 3"/>
</dbReference>